<gene>
    <name evidence="1" type="ORF">KOI35_30810</name>
</gene>
<organism evidence="1 2">
    <name type="scientific">Paractinoplanes bogorensis</name>
    <dbReference type="NCBI Taxonomy" id="1610840"/>
    <lineage>
        <taxon>Bacteria</taxon>
        <taxon>Bacillati</taxon>
        <taxon>Actinomycetota</taxon>
        <taxon>Actinomycetes</taxon>
        <taxon>Micromonosporales</taxon>
        <taxon>Micromonosporaceae</taxon>
        <taxon>Paractinoplanes</taxon>
    </lineage>
</organism>
<evidence type="ECO:0000313" key="2">
    <source>
        <dbReference type="Proteomes" id="UP001519654"/>
    </source>
</evidence>
<dbReference type="RefSeq" id="WP_215792170.1">
    <property type="nucleotide sequence ID" value="NZ_JAHKKG010000010.1"/>
</dbReference>
<keyword evidence="2" id="KW-1185">Reference proteome</keyword>
<comment type="caution">
    <text evidence="1">The sequence shown here is derived from an EMBL/GenBank/DDBJ whole genome shotgun (WGS) entry which is preliminary data.</text>
</comment>
<dbReference type="EMBL" id="JAHKKG010000010">
    <property type="protein sequence ID" value="MBU2667911.1"/>
    <property type="molecule type" value="Genomic_DNA"/>
</dbReference>
<accession>A0ABS5YXW5</accession>
<proteinExistence type="predicted"/>
<protein>
    <submittedName>
        <fullName evidence="1">Uncharacterized protein</fullName>
    </submittedName>
</protein>
<sequence>MTAAPLLDAVARLADVAPAAAARARPVMAEVLAAVCRTAMPEAAGCFSRLTPDGYPAELSFVTGQPGSVRWTAEVAGPETPGQDRLRIAGDLLDRLGHRLPDPAAAALSGVQKGQSLRWGAWVGLRHGENGDRAKIYVEVPPLAPDAEAALGRALTGAPVPRPPGAERLRMAGYEPSTGRAEFYWRLGPLDFPRLAGILRLGRAGASLPRMTAVLRLLAGEPAGGPARPLPTARFGGSVARRAGADRTEVAVFAAAADLAGHDGRVRCRVDAALAHLGAALPGYHRLAPGPADPPGRHAPRHVMLGLAPAGAHLALSVSLRPAPATVVTHPLPDHEN</sequence>
<reference evidence="1 2" key="1">
    <citation type="submission" date="2021-06" db="EMBL/GenBank/DDBJ databases">
        <title>Actinoplanes lichenicola sp. nov., and Actinoplanes ovalisporus sp. nov., isolated from lichen in Thailand.</title>
        <authorList>
            <person name="Saeng-In P."/>
            <person name="Kanchanasin P."/>
            <person name="Yuki M."/>
            <person name="Kudo T."/>
            <person name="Ohkuma M."/>
            <person name="Phongsopitanun W."/>
            <person name="Tanasupawat S."/>
        </authorList>
    </citation>
    <scope>NUCLEOTIDE SEQUENCE [LARGE SCALE GENOMIC DNA]</scope>
    <source>
        <strain evidence="1 2">NBRC 110975</strain>
    </source>
</reference>
<dbReference type="Proteomes" id="UP001519654">
    <property type="component" value="Unassembled WGS sequence"/>
</dbReference>
<name>A0ABS5YXW5_9ACTN</name>
<evidence type="ECO:0000313" key="1">
    <source>
        <dbReference type="EMBL" id="MBU2667911.1"/>
    </source>
</evidence>